<keyword evidence="1" id="KW-0597">Phosphoprotein</keyword>
<dbReference type="SMART" id="SM00850">
    <property type="entry name" value="LytTR"/>
    <property type="match status" value="1"/>
</dbReference>
<protein>
    <submittedName>
        <fullName evidence="4">LytR/AlgR family response regulator transcription factor</fullName>
    </submittedName>
</protein>
<dbReference type="PANTHER" id="PTHR37299">
    <property type="entry name" value="TRANSCRIPTIONAL REGULATOR-RELATED"/>
    <property type="match status" value="1"/>
</dbReference>
<dbReference type="PANTHER" id="PTHR37299:SF1">
    <property type="entry name" value="STAGE 0 SPORULATION PROTEIN A HOMOLOG"/>
    <property type="match status" value="1"/>
</dbReference>
<reference evidence="5" key="1">
    <citation type="journal article" date="2019" name="Int. J. Syst. Evol. Microbiol.">
        <title>The Global Catalogue of Microorganisms (GCM) 10K type strain sequencing project: providing services to taxonomists for standard genome sequencing and annotation.</title>
        <authorList>
            <consortium name="The Broad Institute Genomics Platform"/>
            <consortium name="The Broad Institute Genome Sequencing Center for Infectious Disease"/>
            <person name="Wu L."/>
            <person name="Ma J."/>
        </authorList>
    </citation>
    <scope>NUCLEOTIDE SEQUENCE [LARGE SCALE GENOMIC DNA]</scope>
    <source>
        <strain evidence="5">CCUG 61948</strain>
    </source>
</reference>
<dbReference type="InterPro" id="IPR007492">
    <property type="entry name" value="LytTR_DNA-bd_dom"/>
</dbReference>
<evidence type="ECO:0000256" key="1">
    <source>
        <dbReference type="PROSITE-ProRule" id="PRU00169"/>
    </source>
</evidence>
<accession>A0ABW3B6C3</accession>
<proteinExistence type="predicted"/>
<dbReference type="Pfam" id="PF04397">
    <property type="entry name" value="LytTR"/>
    <property type="match status" value="1"/>
</dbReference>
<dbReference type="PROSITE" id="PS50110">
    <property type="entry name" value="RESPONSE_REGULATORY"/>
    <property type="match status" value="1"/>
</dbReference>
<dbReference type="Gene3D" id="2.40.50.1020">
    <property type="entry name" value="LytTr DNA-binding domain"/>
    <property type="match status" value="1"/>
</dbReference>
<dbReference type="SUPFAM" id="SSF52172">
    <property type="entry name" value="CheY-like"/>
    <property type="match status" value="1"/>
</dbReference>
<dbReference type="InterPro" id="IPR046947">
    <property type="entry name" value="LytR-like"/>
</dbReference>
<keyword evidence="5" id="KW-1185">Reference proteome</keyword>
<feature type="domain" description="HTH LytTR-type" evidence="3">
    <location>
        <begin position="136"/>
        <end position="235"/>
    </location>
</feature>
<sequence>MIACIIIEDQPPAQRVLKKYISDVGNMELKGTFADALQAMEFLKTTTVDLIFLDIHLPKLSGIDFLKMLSQKPQVILTTAFPDYALESYEYDVTDYLLKPFSFERFVQAVSKVKSSATNKPDNSKTKEPEVRSDVIFIKSGYELIKINVQDIRYIQSDADYTEVVTAEKKHLSQEPLRYWEETLDSRTFIRTHKSYILNISKIEKIIGNQIRLDAHTNIPIGRAYKESFMQRVLQ</sequence>
<gene>
    <name evidence="4" type="ORF">ACFQZJ_12800</name>
</gene>
<evidence type="ECO:0000313" key="4">
    <source>
        <dbReference type="EMBL" id="MFD0798343.1"/>
    </source>
</evidence>
<dbReference type="Proteomes" id="UP001597012">
    <property type="component" value="Unassembled WGS sequence"/>
</dbReference>
<name>A0ABW3B6C3_9FLAO</name>
<dbReference type="SMART" id="SM00448">
    <property type="entry name" value="REC"/>
    <property type="match status" value="1"/>
</dbReference>
<dbReference type="Gene3D" id="3.40.50.2300">
    <property type="match status" value="1"/>
</dbReference>
<comment type="caution">
    <text evidence="4">The sequence shown here is derived from an EMBL/GenBank/DDBJ whole genome shotgun (WGS) entry which is preliminary data.</text>
</comment>
<dbReference type="EMBL" id="JBHTHY010000011">
    <property type="protein sequence ID" value="MFD0798343.1"/>
    <property type="molecule type" value="Genomic_DNA"/>
</dbReference>
<dbReference type="InterPro" id="IPR001789">
    <property type="entry name" value="Sig_transdc_resp-reg_receiver"/>
</dbReference>
<dbReference type="PROSITE" id="PS50930">
    <property type="entry name" value="HTH_LYTTR"/>
    <property type="match status" value="1"/>
</dbReference>
<evidence type="ECO:0000259" key="2">
    <source>
        <dbReference type="PROSITE" id="PS50110"/>
    </source>
</evidence>
<feature type="domain" description="Response regulatory" evidence="2">
    <location>
        <begin position="3"/>
        <end position="114"/>
    </location>
</feature>
<organism evidence="4 5">
    <name type="scientific">Maribacter chungangensis</name>
    <dbReference type="NCBI Taxonomy" id="1069117"/>
    <lineage>
        <taxon>Bacteria</taxon>
        <taxon>Pseudomonadati</taxon>
        <taxon>Bacteroidota</taxon>
        <taxon>Flavobacteriia</taxon>
        <taxon>Flavobacteriales</taxon>
        <taxon>Flavobacteriaceae</taxon>
        <taxon>Maribacter</taxon>
    </lineage>
</organism>
<evidence type="ECO:0000259" key="3">
    <source>
        <dbReference type="PROSITE" id="PS50930"/>
    </source>
</evidence>
<dbReference type="RefSeq" id="WP_379935052.1">
    <property type="nucleotide sequence ID" value="NZ_JBHTHY010000011.1"/>
</dbReference>
<dbReference type="InterPro" id="IPR011006">
    <property type="entry name" value="CheY-like_superfamily"/>
</dbReference>
<evidence type="ECO:0000313" key="5">
    <source>
        <dbReference type="Proteomes" id="UP001597012"/>
    </source>
</evidence>
<dbReference type="Pfam" id="PF00072">
    <property type="entry name" value="Response_reg"/>
    <property type="match status" value="1"/>
</dbReference>
<feature type="modified residue" description="4-aspartylphosphate" evidence="1">
    <location>
        <position position="54"/>
    </location>
</feature>